<evidence type="ECO:0000313" key="3">
    <source>
        <dbReference type="Proteomes" id="UP001150879"/>
    </source>
</evidence>
<protein>
    <submittedName>
        <fullName evidence="2">Uncharacterized protein</fullName>
    </submittedName>
</protein>
<dbReference type="Proteomes" id="UP001150879">
    <property type="component" value="Unassembled WGS sequence"/>
</dbReference>
<proteinExistence type="predicted"/>
<dbReference type="EMBL" id="JAPQKP010000003">
    <property type="protein sequence ID" value="KAJ5200737.1"/>
    <property type="molecule type" value="Genomic_DNA"/>
</dbReference>
<gene>
    <name evidence="2" type="ORF">N7472_005941</name>
</gene>
<accession>A0A9W9MG98</accession>
<organism evidence="2 3">
    <name type="scientific">Penicillium cf. griseofulvum</name>
    <dbReference type="NCBI Taxonomy" id="2972120"/>
    <lineage>
        <taxon>Eukaryota</taxon>
        <taxon>Fungi</taxon>
        <taxon>Dikarya</taxon>
        <taxon>Ascomycota</taxon>
        <taxon>Pezizomycotina</taxon>
        <taxon>Eurotiomycetes</taxon>
        <taxon>Eurotiomycetidae</taxon>
        <taxon>Eurotiales</taxon>
        <taxon>Aspergillaceae</taxon>
        <taxon>Penicillium</taxon>
    </lineage>
</organism>
<sequence>MAKAQGQSTKVSMESTQNTISAYVRAVTKEAAKKCKSATIQATQVDTATTPTAPRLAQSQSASTPAYEPSNAGHSGQMGLTRRSARVDTEPSPVLNLPGTSNSSGISGSTGIWLDAASGNLLTGSPTKSVGVSRPCGLQRSLKTTHCGLDPIECWFIETVLRAALVNARAIHSMLSIAE</sequence>
<comment type="caution">
    <text evidence="2">The sequence shown here is derived from an EMBL/GenBank/DDBJ whole genome shotgun (WGS) entry which is preliminary data.</text>
</comment>
<evidence type="ECO:0000313" key="2">
    <source>
        <dbReference type="EMBL" id="KAJ5200737.1"/>
    </source>
</evidence>
<name>A0A9W9MG98_9EURO</name>
<dbReference type="AlphaFoldDB" id="A0A9W9MG98"/>
<keyword evidence="3" id="KW-1185">Reference proteome</keyword>
<feature type="compositionally biased region" description="Polar residues" evidence="1">
    <location>
        <begin position="38"/>
        <end position="64"/>
    </location>
</feature>
<evidence type="ECO:0000256" key="1">
    <source>
        <dbReference type="SAM" id="MobiDB-lite"/>
    </source>
</evidence>
<reference evidence="2" key="2">
    <citation type="journal article" date="2023" name="IMA Fungus">
        <title>Comparative genomic study of the Penicillium genus elucidates a diverse pangenome and 15 lateral gene transfer events.</title>
        <authorList>
            <person name="Petersen C."/>
            <person name="Sorensen T."/>
            <person name="Nielsen M.R."/>
            <person name="Sondergaard T.E."/>
            <person name="Sorensen J.L."/>
            <person name="Fitzpatrick D.A."/>
            <person name="Frisvad J.C."/>
            <person name="Nielsen K.L."/>
        </authorList>
    </citation>
    <scope>NUCLEOTIDE SEQUENCE</scope>
    <source>
        <strain evidence="2">IBT 16849</strain>
    </source>
</reference>
<reference evidence="2" key="1">
    <citation type="submission" date="2022-11" db="EMBL/GenBank/DDBJ databases">
        <authorList>
            <person name="Petersen C."/>
        </authorList>
    </citation>
    <scope>NUCLEOTIDE SEQUENCE</scope>
    <source>
        <strain evidence="2">IBT 16849</strain>
    </source>
</reference>
<feature type="region of interest" description="Disordered" evidence="1">
    <location>
        <begin position="36"/>
        <end position="103"/>
    </location>
</feature>